<dbReference type="GO" id="GO:0005886">
    <property type="term" value="C:plasma membrane"/>
    <property type="evidence" value="ECO:0007669"/>
    <property type="project" value="UniProtKB-SubCell"/>
</dbReference>
<evidence type="ECO:0000256" key="2">
    <source>
        <dbReference type="ARBA" id="ARBA00008017"/>
    </source>
</evidence>
<keyword evidence="3" id="KW-1003">Cell membrane</keyword>
<protein>
    <submittedName>
        <fullName evidence="12">Mechanosensitive ion channel</fullName>
    </submittedName>
</protein>
<feature type="region of interest" description="Disordered" evidence="7">
    <location>
        <begin position="555"/>
        <end position="574"/>
    </location>
</feature>
<dbReference type="InterPro" id="IPR049142">
    <property type="entry name" value="MS_channel_1st"/>
</dbReference>
<dbReference type="Proteomes" id="UP000739538">
    <property type="component" value="Unassembled WGS sequence"/>
</dbReference>
<sequence length="604" mass="67652">MSRRRTRQHGFGILLALVCWLLLLPGQIAWAQAELLTGGMVRTEISAADSTSASTSSTADIRLRSPRATMMGFLDAINDVARGTKERIDDAVRCLDLESIPASIRSERAPQLAVELKEVIDRTRYVIADEIPDDAQGPPYVFLRRQEGEIVLAANERGEWRFTAGTVESIPTLLRATEDQERVKGVLESPLSIAPGLWVQSKVPTSLRTSRLWLEDWQWIGLFLLIFLGILLDRIVAGVVMSNLKRFLSRKKVTIAEKFLKDGLRPIGLLAMALTWWFGLRYLALPDRFFVVLLLAARLVAAVAGLWAGFRATDVIAEYLMKQAQTTESKLDDVLIPMFRKALKVFLTVIGILFIANSLDLDITAFLAGLGLGGLALALAAKDTIENLFGSLTVLLDRPFNVGDWIKLAGQEGTVTEVGFRSSRIRTFYDSVITIPNSHLINNTVDNMGARRYRRWSTKLGVQYDTTPEQIEAFCEGIREIIRNHPYTRKDYFHVYVNEFAASSLEILLYVFHEAPDWQTELRERHRLFLDILRLARRLGVQFAFPTQTLHMFRGQPPEDLDTIPPPQADDVDAAIGEGSALGKRIVRELLGESPEKPPPASSN</sequence>
<dbReference type="InterPro" id="IPR011066">
    <property type="entry name" value="MscS_channel_C_sf"/>
</dbReference>
<dbReference type="SUPFAM" id="SSF82861">
    <property type="entry name" value="Mechanosensitive channel protein MscS (YggB), transmembrane region"/>
    <property type="match status" value="1"/>
</dbReference>
<evidence type="ECO:0000256" key="1">
    <source>
        <dbReference type="ARBA" id="ARBA00004651"/>
    </source>
</evidence>
<evidence type="ECO:0000313" key="12">
    <source>
        <dbReference type="EMBL" id="MCA9755980.1"/>
    </source>
</evidence>
<evidence type="ECO:0000256" key="6">
    <source>
        <dbReference type="ARBA" id="ARBA00023136"/>
    </source>
</evidence>
<dbReference type="InterPro" id="IPR045042">
    <property type="entry name" value="YnaI-like"/>
</dbReference>
<dbReference type="Gene3D" id="2.30.30.60">
    <property type="match status" value="1"/>
</dbReference>
<dbReference type="AlphaFoldDB" id="A0A956NB33"/>
<feature type="transmembrane region" description="Helical" evidence="8">
    <location>
        <begin position="342"/>
        <end position="359"/>
    </location>
</feature>
<evidence type="ECO:0000256" key="5">
    <source>
        <dbReference type="ARBA" id="ARBA00022989"/>
    </source>
</evidence>
<evidence type="ECO:0000256" key="3">
    <source>
        <dbReference type="ARBA" id="ARBA00022475"/>
    </source>
</evidence>
<dbReference type="PANTHER" id="PTHR43634">
    <property type="entry name" value="OW CONDUCTANCE MECHANOSENSITIVE CHANNEL"/>
    <property type="match status" value="1"/>
</dbReference>
<feature type="transmembrane region" description="Helical" evidence="8">
    <location>
        <begin position="217"/>
        <end position="242"/>
    </location>
</feature>
<keyword evidence="6 8" id="KW-0472">Membrane</keyword>
<dbReference type="Gene3D" id="1.10.287.1260">
    <property type="match status" value="1"/>
</dbReference>
<dbReference type="SUPFAM" id="SSF50182">
    <property type="entry name" value="Sm-like ribonucleoproteins"/>
    <property type="match status" value="1"/>
</dbReference>
<dbReference type="GO" id="GO:0055085">
    <property type="term" value="P:transmembrane transport"/>
    <property type="evidence" value="ECO:0007669"/>
    <property type="project" value="InterPro"/>
</dbReference>
<evidence type="ECO:0000259" key="9">
    <source>
        <dbReference type="Pfam" id="PF00924"/>
    </source>
</evidence>
<dbReference type="InterPro" id="IPR049278">
    <property type="entry name" value="MS_channel_C"/>
</dbReference>
<comment type="caution">
    <text evidence="12">The sequence shown here is derived from an EMBL/GenBank/DDBJ whole genome shotgun (WGS) entry which is preliminary data.</text>
</comment>
<dbReference type="Pfam" id="PF00924">
    <property type="entry name" value="MS_channel_2nd"/>
    <property type="match status" value="1"/>
</dbReference>
<dbReference type="Pfam" id="PF21088">
    <property type="entry name" value="MS_channel_1st"/>
    <property type="match status" value="1"/>
</dbReference>
<name>A0A956NB33_UNCEI</name>
<reference evidence="12" key="1">
    <citation type="submission" date="2020-04" db="EMBL/GenBank/DDBJ databases">
        <authorList>
            <person name="Zhang T."/>
        </authorList>
    </citation>
    <scope>NUCLEOTIDE SEQUENCE</scope>
    <source>
        <strain evidence="12">HKST-UBA02</strain>
    </source>
</reference>
<keyword evidence="5 8" id="KW-1133">Transmembrane helix</keyword>
<feature type="domain" description="Mechanosensitive ion channel MscS C-terminal" evidence="10">
    <location>
        <begin position="460"/>
        <end position="541"/>
    </location>
</feature>
<feature type="transmembrane region" description="Helical" evidence="8">
    <location>
        <begin position="289"/>
        <end position="310"/>
    </location>
</feature>
<reference evidence="12" key="2">
    <citation type="journal article" date="2021" name="Microbiome">
        <title>Successional dynamics and alternative stable states in a saline activated sludge microbial community over 9 years.</title>
        <authorList>
            <person name="Wang Y."/>
            <person name="Ye J."/>
            <person name="Ju F."/>
            <person name="Liu L."/>
            <person name="Boyd J.A."/>
            <person name="Deng Y."/>
            <person name="Parks D.H."/>
            <person name="Jiang X."/>
            <person name="Yin X."/>
            <person name="Woodcroft B.J."/>
            <person name="Tyson G.W."/>
            <person name="Hugenholtz P."/>
            <person name="Polz M.F."/>
            <person name="Zhang T."/>
        </authorList>
    </citation>
    <scope>NUCLEOTIDE SEQUENCE</scope>
    <source>
        <strain evidence="12">HKST-UBA02</strain>
    </source>
</reference>
<evidence type="ECO:0000256" key="8">
    <source>
        <dbReference type="SAM" id="Phobius"/>
    </source>
</evidence>
<evidence type="ECO:0000313" key="13">
    <source>
        <dbReference type="Proteomes" id="UP000739538"/>
    </source>
</evidence>
<feature type="transmembrane region" description="Helical" evidence="8">
    <location>
        <begin position="263"/>
        <end position="283"/>
    </location>
</feature>
<comment type="subcellular location">
    <subcellularLocation>
        <location evidence="1">Cell membrane</location>
        <topology evidence="1">Multi-pass membrane protein</topology>
    </subcellularLocation>
</comment>
<proteinExistence type="inferred from homology"/>
<dbReference type="Pfam" id="PF21082">
    <property type="entry name" value="MS_channel_3rd"/>
    <property type="match status" value="1"/>
</dbReference>
<evidence type="ECO:0000259" key="11">
    <source>
        <dbReference type="Pfam" id="PF21088"/>
    </source>
</evidence>
<dbReference type="InterPro" id="IPR023408">
    <property type="entry name" value="MscS_beta-dom_sf"/>
</dbReference>
<dbReference type="InterPro" id="IPR011014">
    <property type="entry name" value="MscS_channel_TM-2"/>
</dbReference>
<evidence type="ECO:0000256" key="7">
    <source>
        <dbReference type="SAM" id="MobiDB-lite"/>
    </source>
</evidence>
<dbReference type="InterPro" id="IPR010920">
    <property type="entry name" value="LSM_dom_sf"/>
</dbReference>
<feature type="domain" description="Mechanosensitive ion channel MscS" evidence="9">
    <location>
        <begin position="383"/>
        <end position="448"/>
    </location>
</feature>
<evidence type="ECO:0000256" key="4">
    <source>
        <dbReference type="ARBA" id="ARBA00022692"/>
    </source>
</evidence>
<dbReference type="SUPFAM" id="SSF82689">
    <property type="entry name" value="Mechanosensitive channel protein MscS (YggB), C-terminal domain"/>
    <property type="match status" value="1"/>
</dbReference>
<dbReference type="Gene3D" id="3.30.70.100">
    <property type="match status" value="1"/>
</dbReference>
<feature type="domain" description="Mechanosensitive ion channel transmembrane helices 2/3" evidence="11">
    <location>
        <begin position="341"/>
        <end position="382"/>
    </location>
</feature>
<gene>
    <name evidence="12" type="ORF">KDA27_09280</name>
</gene>
<dbReference type="InterPro" id="IPR006685">
    <property type="entry name" value="MscS_channel_2nd"/>
</dbReference>
<accession>A0A956NB33</accession>
<evidence type="ECO:0000259" key="10">
    <source>
        <dbReference type="Pfam" id="PF21082"/>
    </source>
</evidence>
<keyword evidence="4 8" id="KW-0812">Transmembrane</keyword>
<comment type="similarity">
    <text evidence="2">Belongs to the MscS (TC 1.A.23) family.</text>
</comment>
<organism evidence="12 13">
    <name type="scientific">Eiseniibacteriota bacterium</name>
    <dbReference type="NCBI Taxonomy" id="2212470"/>
    <lineage>
        <taxon>Bacteria</taxon>
        <taxon>Candidatus Eiseniibacteriota</taxon>
    </lineage>
</organism>
<dbReference type="PANTHER" id="PTHR43634:SF2">
    <property type="entry name" value="LOW CONDUCTANCE MECHANOSENSITIVE CHANNEL YNAI"/>
    <property type="match status" value="1"/>
</dbReference>
<dbReference type="EMBL" id="JAGQHS010000038">
    <property type="protein sequence ID" value="MCA9755980.1"/>
    <property type="molecule type" value="Genomic_DNA"/>
</dbReference>